<evidence type="ECO:0000313" key="3">
    <source>
        <dbReference type="EMBL" id="QHB28173.1"/>
    </source>
</evidence>
<dbReference type="RefSeq" id="WP_019097566.1">
    <property type="nucleotide sequence ID" value="NZ_JAAMRL010000028.1"/>
</dbReference>
<evidence type="ECO:0000313" key="4">
    <source>
        <dbReference type="Proteomes" id="UP000077242"/>
    </source>
</evidence>
<evidence type="ECO:0000313" key="1">
    <source>
        <dbReference type="EMBL" id="OAH47314.1"/>
    </source>
</evidence>
<reference evidence="1" key="2">
    <citation type="submission" date="2016-02" db="EMBL/GenBank/DDBJ databases">
        <authorList>
            <person name="Kaur G."/>
            <person name="Nair G.R."/>
            <person name="Mayilraj S."/>
        </authorList>
    </citation>
    <scope>NUCLEOTIDE SEQUENCE</scope>
    <source>
        <strain evidence="1">CD10_2</strain>
    </source>
</reference>
<dbReference type="AlphaFoldDB" id="A0AAE6R9D7"/>
<gene>
    <name evidence="1" type="ORF">AYJ70_27310</name>
    <name evidence="2" type="ORF">TCK1_1113</name>
    <name evidence="3" type="ORF">TCK1_2827</name>
</gene>
<reference evidence="4" key="1">
    <citation type="submission" date="2016-02" db="EMBL/GenBank/DDBJ databases">
        <title>Dietzia cinnamea strain CD11_5 genome sequencing and assembly.</title>
        <authorList>
            <person name="Kaur G."/>
            <person name="Nair G.R."/>
            <person name="Mayilraj S."/>
        </authorList>
    </citation>
    <scope>NUCLEOTIDE SEQUENCE [LARGE SCALE GENOMIC DNA]</scope>
    <source>
        <strain evidence="4">CD10_2</strain>
    </source>
</reference>
<accession>A0AAE6R9D7</accession>
<protein>
    <submittedName>
        <fullName evidence="2">Uncharacterized protein</fullName>
    </submittedName>
</protein>
<proteinExistence type="predicted"/>
<dbReference type="EMBL" id="LSTU01000049">
    <property type="protein sequence ID" value="OAH47314.1"/>
    <property type="molecule type" value="Genomic_DNA"/>
</dbReference>
<evidence type="ECO:0000313" key="5">
    <source>
        <dbReference type="Proteomes" id="UP000464593"/>
    </source>
</evidence>
<reference evidence="2 5" key="3">
    <citation type="submission" date="2019-05" db="EMBL/GenBank/DDBJ databases">
        <title>Complete genome sequence of Pseudomonas Pseudomonas resinovorans.</title>
        <authorList>
            <person name="Chen H.-P."/>
        </authorList>
    </citation>
    <scope>NUCLEOTIDE SEQUENCE [LARGE SCALE GENOMIC DNA]</scope>
    <source>
        <strain evidence="2 5">TCU-CK1</strain>
    </source>
</reference>
<dbReference type="Proteomes" id="UP000077242">
    <property type="component" value="Unassembled WGS sequence"/>
</dbReference>
<dbReference type="EMBL" id="CP040324">
    <property type="protein sequence ID" value="QHB26459.1"/>
    <property type="molecule type" value="Genomic_DNA"/>
</dbReference>
<sequence>MRFLIVFGIALAAAQLVGCGEKVEAQPQANVAPSACGCSDQANLIANKHAVYNCNCGAMQCVVAFSANGTGGPLGEVALQCK</sequence>
<dbReference type="Proteomes" id="UP000464593">
    <property type="component" value="Chromosome"/>
</dbReference>
<name>A0AAE6R9D7_9PSED</name>
<organism evidence="2 5">
    <name type="scientific">Pseudomonas monteilii</name>
    <dbReference type="NCBI Taxonomy" id="76759"/>
    <lineage>
        <taxon>Bacteria</taxon>
        <taxon>Pseudomonadati</taxon>
        <taxon>Pseudomonadota</taxon>
        <taxon>Gammaproteobacteria</taxon>
        <taxon>Pseudomonadales</taxon>
        <taxon>Pseudomonadaceae</taxon>
        <taxon>Pseudomonas</taxon>
    </lineage>
</organism>
<evidence type="ECO:0000313" key="2">
    <source>
        <dbReference type="EMBL" id="QHB26459.1"/>
    </source>
</evidence>
<dbReference type="EMBL" id="CP040324">
    <property type="protein sequence ID" value="QHB28173.1"/>
    <property type="molecule type" value="Genomic_DNA"/>
</dbReference>